<organism evidence="1 2">
    <name type="scientific">Xanthomonas citri pv. citri</name>
    <dbReference type="NCBI Taxonomy" id="611301"/>
    <lineage>
        <taxon>Bacteria</taxon>
        <taxon>Pseudomonadati</taxon>
        <taxon>Pseudomonadota</taxon>
        <taxon>Gammaproteobacteria</taxon>
        <taxon>Lysobacterales</taxon>
        <taxon>Lysobacteraceae</taxon>
        <taxon>Xanthomonas</taxon>
    </lineage>
</organism>
<sequence length="66" mass="7650">MIERRRCCSVAGHRAPQCRLAVRMQVLWSITETRAHRMIVPICCCLGNAGMPECRRKHAIFRTRPD</sequence>
<protein>
    <submittedName>
        <fullName evidence="1">Uncharacterized protein</fullName>
    </submittedName>
</protein>
<evidence type="ECO:0000313" key="2">
    <source>
        <dbReference type="Proteomes" id="UP000653002"/>
    </source>
</evidence>
<dbReference type="AlphaFoldDB" id="A0A8I0H8T1"/>
<dbReference type="Proteomes" id="UP000653002">
    <property type="component" value="Unassembled WGS sequence"/>
</dbReference>
<reference evidence="1" key="1">
    <citation type="submission" date="2020-01" db="EMBL/GenBank/DDBJ databases">
        <authorList>
            <person name="Richard D."/>
        </authorList>
    </citation>
    <scope>NUCLEOTIDE SEQUENCE</scope>
    <source>
        <strain evidence="1">JP541</strain>
    </source>
</reference>
<dbReference type="EMBL" id="JAABFR010001242">
    <property type="protein sequence ID" value="MBD4337395.1"/>
    <property type="molecule type" value="Genomic_DNA"/>
</dbReference>
<name>A0A8I0H8T1_XANCI</name>
<comment type="caution">
    <text evidence="1">The sequence shown here is derived from an EMBL/GenBank/DDBJ whole genome shotgun (WGS) entry which is preliminary data.</text>
</comment>
<accession>A0A8I0H8T1</accession>
<evidence type="ECO:0000313" key="1">
    <source>
        <dbReference type="EMBL" id="MBD4337395.1"/>
    </source>
</evidence>
<proteinExistence type="predicted"/>
<gene>
    <name evidence="1" type="ORF">GUH15_15305</name>
</gene>